<evidence type="ECO:0008006" key="3">
    <source>
        <dbReference type="Google" id="ProtNLM"/>
    </source>
</evidence>
<keyword evidence="2" id="KW-1185">Reference proteome</keyword>
<evidence type="ECO:0000313" key="2">
    <source>
        <dbReference type="Proteomes" id="UP000216052"/>
    </source>
</evidence>
<proteinExistence type="predicted"/>
<dbReference type="Proteomes" id="UP000216052">
    <property type="component" value="Chromosome"/>
</dbReference>
<protein>
    <recommendedName>
        <fullName evidence="3">Resolvase/invertase-type recombinase catalytic domain-containing protein</fullName>
    </recommendedName>
</protein>
<dbReference type="RefSeq" id="WP_281241515.1">
    <property type="nucleotide sequence ID" value="NZ_CP155571.1"/>
</dbReference>
<reference evidence="1" key="1">
    <citation type="submission" date="2024-05" db="EMBL/GenBank/DDBJ databases">
        <title>Isolation and characterization of Sporomusa carbonis sp. nov., a carboxydotrophic hydrogenogen in the genus of Sporomusa isolated from a charcoal burning pile.</title>
        <authorList>
            <person name="Boeer T."/>
            <person name="Rosenbaum F."/>
            <person name="Eysell L."/>
            <person name="Mueller V."/>
            <person name="Daniel R."/>
            <person name="Poehlein A."/>
        </authorList>
    </citation>
    <scope>NUCLEOTIDE SEQUENCE [LARGE SCALE GENOMIC DNA]</scope>
    <source>
        <strain evidence="1">DSM 3132</strain>
    </source>
</reference>
<gene>
    <name evidence="1" type="ORF">SPACI_040030</name>
</gene>
<dbReference type="EMBL" id="CP155571">
    <property type="protein sequence ID" value="XFO73895.1"/>
    <property type="molecule type" value="Genomic_DNA"/>
</dbReference>
<evidence type="ECO:0000313" key="1">
    <source>
        <dbReference type="EMBL" id="XFO73895.1"/>
    </source>
</evidence>
<name>A0ABZ3J6K2_SPOA4</name>
<accession>A0ABZ3J6K2</accession>
<organism evidence="1 2">
    <name type="scientific">Sporomusa acidovorans (strain ATCC 49682 / DSM 3132 / Mol)</name>
    <dbReference type="NCBI Taxonomy" id="1123286"/>
    <lineage>
        <taxon>Bacteria</taxon>
        <taxon>Bacillati</taxon>
        <taxon>Bacillota</taxon>
        <taxon>Negativicutes</taxon>
        <taxon>Selenomonadales</taxon>
        <taxon>Sporomusaceae</taxon>
        <taxon>Sporomusa</taxon>
    </lineage>
</organism>
<sequence length="41" mass="4664">MLSEIGYARISFTKQQKQCGSEKNDGYLIYGDCCREKDIAT</sequence>